<evidence type="ECO:0000259" key="1">
    <source>
        <dbReference type="Pfam" id="PF07589"/>
    </source>
</evidence>
<comment type="caution">
    <text evidence="2">The sequence shown here is derived from an EMBL/GenBank/DDBJ whole genome shotgun (WGS) entry which is preliminary data.</text>
</comment>
<evidence type="ECO:0000313" key="2">
    <source>
        <dbReference type="EMBL" id="TWI69483.1"/>
    </source>
</evidence>
<accession>A0A562RKN2</accession>
<gene>
    <name evidence="2" type="ORF">IP91_00552</name>
</gene>
<dbReference type="RefSeq" id="WP_145647241.1">
    <property type="nucleotide sequence ID" value="NZ_VLLB01000001.1"/>
</dbReference>
<dbReference type="OrthoDB" id="8759980at2"/>
<dbReference type="AlphaFoldDB" id="A0A562RKN2"/>
<reference evidence="2 3" key="1">
    <citation type="journal article" date="2015" name="Stand. Genomic Sci.">
        <title>Genomic Encyclopedia of Bacterial and Archaeal Type Strains, Phase III: the genomes of soil and plant-associated and newly described type strains.</title>
        <authorList>
            <person name="Whitman W.B."/>
            <person name="Woyke T."/>
            <person name="Klenk H.P."/>
            <person name="Zhou Y."/>
            <person name="Lilburn T.G."/>
            <person name="Beck B.J."/>
            <person name="De Vos P."/>
            <person name="Vandamme P."/>
            <person name="Eisen J.A."/>
            <person name="Garrity G."/>
            <person name="Hugenholtz P."/>
            <person name="Kyrpides N.C."/>
        </authorList>
    </citation>
    <scope>NUCLEOTIDE SEQUENCE [LARGE SCALE GENOMIC DNA]</scope>
    <source>
        <strain evidence="2 3">CGMCC 1.10822</strain>
    </source>
</reference>
<proteinExistence type="predicted"/>
<dbReference type="Pfam" id="PF07589">
    <property type="entry name" value="PEP-CTERM"/>
    <property type="match status" value="1"/>
</dbReference>
<dbReference type="NCBIfam" id="TIGR02595">
    <property type="entry name" value="PEP_CTERM"/>
    <property type="match status" value="1"/>
</dbReference>
<dbReference type="InterPro" id="IPR013424">
    <property type="entry name" value="Ice-binding_C"/>
</dbReference>
<sequence length="252" mass="26585">MKHSPSIFPIMALALCTGHAQAEGMRLDAGLLNVSIGVIDLTPDDGVEASFSYQSAYNRYDLEVYSNINNLRQEVIYEPVGAAAVDYRMTAGATKLGAFGDATFGGVGVEGQVQHNIGASGYGSLRAAKGYTITLAAHSALTISGNAFVVTRYFNGVDNFQTAYGIASVRLYPEGTFTGPEYDLIAYGAESYLRENFSLYYANTSDQALTLTADFVVGAGSTIIAASVPEPATWAMLGIGLLAVASAARRRA</sequence>
<dbReference type="EMBL" id="VLLB01000001">
    <property type="protein sequence ID" value="TWI69483.1"/>
    <property type="molecule type" value="Genomic_DNA"/>
</dbReference>
<keyword evidence="3" id="KW-1185">Reference proteome</keyword>
<organism evidence="2 3">
    <name type="scientific">Pseudoduganella lurida</name>
    <dbReference type="NCBI Taxonomy" id="1036180"/>
    <lineage>
        <taxon>Bacteria</taxon>
        <taxon>Pseudomonadati</taxon>
        <taxon>Pseudomonadota</taxon>
        <taxon>Betaproteobacteria</taxon>
        <taxon>Burkholderiales</taxon>
        <taxon>Oxalobacteraceae</taxon>
        <taxon>Telluria group</taxon>
        <taxon>Pseudoduganella</taxon>
    </lineage>
</organism>
<evidence type="ECO:0000313" key="3">
    <source>
        <dbReference type="Proteomes" id="UP000318431"/>
    </source>
</evidence>
<protein>
    <submittedName>
        <fullName evidence="2">Putative secreted protein with PEP-CTERM sorting signal</fullName>
    </submittedName>
</protein>
<name>A0A562RKN2_9BURK</name>
<dbReference type="Proteomes" id="UP000318431">
    <property type="component" value="Unassembled WGS sequence"/>
</dbReference>
<feature type="domain" description="Ice-binding protein C-terminal" evidence="1">
    <location>
        <begin position="227"/>
        <end position="250"/>
    </location>
</feature>